<evidence type="ECO:0000256" key="1">
    <source>
        <dbReference type="SAM" id="Phobius"/>
    </source>
</evidence>
<comment type="caution">
    <text evidence="2">The sequence shown here is derived from an EMBL/GenBank/DDBJ whole genome shotgun (WGS) entry which is preliminary data.</text>
</comment>
<name>A0A1V3W967_MYCKA</name>
<reference evidence="2 3" key="1">
    <citation type="submission" date="2017-02" db="EMBL/GenBank/DDBJ databases">
        <title>Complete genome sequences of Mycobacterium kansasii strains isolated from rhesus macaques.</title>
        <authorList>
            <person name="Panda A."/>
            <person name="Nagaraj S."/>
            <person name="Zhao X."/>
            <person name="Tettelin H."/>
            <person name="Detolla L.J."/>
        </authorList>
    </citation>
    <scope>NUCLEOTIDE SEQUENCE [LARGE SCALE GENOMIC DNA]</scope>
    <source>
        <strain evidence="2 3">11-3813</strain>
    </source>
</reference>
<sequence>MRRRAVTFTADAAYHRPATTTDYRSERCPARAMRAAIRSLLVVISITVTVFAGRTGVR</sequence>
<proteinExistence type="predicted"/>
<dbReference type="Proteomes" id="UP000189229">
    <property type="component" value="Unassembled WGS sequence"/>
</dbReference>
<keyword evidence="1" id="KW-0812">Transmembrane</keyword>
<dbReference type="EMBL" id="MVBM01000018">
    <property type="protein sequence ID" value="OOK63505.1"/>
    <property type="molecule type" value="Genomic_DNA"/>
</dbReference>
<keyword evidence="1" id="KW-1133">Transmembrane helix</keyword>
<evidence type="ECO:0000313" key="3">
    <source>
        <dbReference type="Proteomes" id="UP000189229"/>
    </source>
</evidence>
<dbReference type="AlphaFoldDB" id="A0A1V3W967"/>
<evidence type="ECO:0000313" key="2">
    <source>
        <dbReference type="EMBL" id="OOK63505.1"/>
    </source>
</evidence>
<feature type="transmembrane region" description="Helical" evidence="1">
    <location>
        <begin position="35"/>
        <end position="53"/>
    </location>
</feature>
<accession>A0A1V3W967</accession>
<organism evidence="2 3">
    <name type="scientific">Mycobacterium kansasii</name>
    <dbReference type="NCBI Taxonomy" id="1768"/>
    <lineage>
        <taxon>Bacteria</taxon>
        <taxon>Bacillati</taxon>
        <taxon>Actinomycetota</taxon>
        <taxon>Actinomycetes</taxon>
        <taxon>Mycobacteriales</taxon>
        <taxon>Mycobacteriaceae</taxon>
        <taxon>Mycobacterium</taxon>
    </lineage>
</organism>
<protein>
    <submittedName>
        <fullName evidence="2">Uncharacterized protein</fullName>
    </submittedName>
</protein>
<keyword evidence="1" id="KW-0472">Membrane</keyword>
<gene>
    <name evidence="2" type="ORF">BZL30_9457</name>
</gene>